<gene>
    <name evidence="2" type="ORF">P175DRAFT_0496903</name>
</gene>
<name>A0A2T5M5F9_9EURO</name>
<evidence type="ECO:0000256" key="1">
    <source>
        <dbReference type="SAM" id="MobiDB-lite"/>
    </source>
</evidence>
<dbReference type="AlphaFoldDB" id="A0A2T5M5F9"/>
<evidence type="ECO:0000313" key="2">
    <source>
        <dbReference type="EMBL" id="PTU23769.1"/>
    </source>
</evidence>
<dbReference type="RefSeq" id="XP_040755161.1">
    <property type="nucleotide sequence ID" value="XM_040896157.1"/>
</dbReference>
<evidence type="ECO:0000313" key="3">
    <source>
        <dbReference type="Proteomes" id="UP000244073"/>
    </source>
</evidence>
<dbReference type="GeneID" id="63813039"/>
<organism evidence="2 3">
    <name type="scientific">Aspergillus ochraceoroseus IBT 24754</name>
    <dbReference type="NCBI Taxonomy" id="1392256"/>
    <lineage>
        <taxon>Eukaryota</taxon>
        <taxon>Fungi</taxon>
        <taxon>Dikarya</taxon>
        <taxon>Ascomycota</taxon>
        <taxon>Pezizomycotina</taxon>
        <taxon>Eurotiomycetes</taxon>
        <taxon>Eurotiomycetidae</taxon>
        <taxon>Eurotiales</taxon>
        <taxon>Aspergillaceae</taxon>
        <taxon>Aspergillus</taxon>
        <taxon>Aspergillus subgen. Nidulantes</taxon>
    </lineage>
</organism>
<feature type="region of interest" description="Disordered" evidence="1">
    <location>
        <begin position="1"/>
        <end position="64"/>
    </location>
</feature>
<accession>A0A2T5M5F9</accession>
<sequence length="64" mass="7815">MTRFTSKDLKDREKVLEEQKDRQKDKKEDNPHEDTHDCKEKVKKQKRRSCPDSNWGIWSQRPIC</sequence>
<comment type="caution">
    <text evidence="2">The sequence shown here is derived from an EMBL/GenBank/DDBJ whole genome shotgun (WGS) entry which is preliminary data.</text>
</comment>
<protein>
    <submittedName>
        <fullName evidence="2">Uncharacterized protein</fullName>
    </submittedName>
</protein>
<dbReference type="Proteomes" id="UP000244073">
    <property type="component" value="Unassembled WGS sequence"/>
</dbReference>
<reference evidence="2 3" key="1">
    <citation type="journal article" date="2018" name="Proc. Natl. Acad. Sci. U.S.A.">
        <title>Linking secondary metabolites to gene clusters through genome sequencing of six diverse Aspergillus species.</title>
        <authorList>
            <person name="Kaerboelling I."/>
            <person name="Vesth T.C."/>
            <person name="Frisvad J.C."/>
            <person name="Nybo J.L."/>
            <person name="Theobald S."/>
            <person name="Kuo A."/>
            <person name="Bowyer P."/>
            <person name="Matsuda Y."/>
            <person name="Mondo S."/>
            <person name="Lyhne E.K."/>
            <person name="Kogle M.E."/>
            <person name="Clum A."/>
            <person name="Lipzen A."/>
            <person name="Salamov A."/>
            <person name="Ngan C.Y."/>
            <person name="Daum C."/>
            <person name="Chiniquy J."/>
            <person name="Barry K."/>
            <person name="LaButti K."/>
            <person name="Haridas S."/>
            <person name="Simmons B.A."/>
            <person name="Magnuson J.K."/>
            <person name="Mortensen U.H."/>
            <person name="Larsen T.O."/>
            <person name="Grigoriev I.V."/>
            <person name="Baker S.E."/>
            <person name="Andersen M.R."/>
        </authorList>
    </citation>
    <scope>NUCLEOTIDE SEQUENCE [LARGE SCALE GENOMIC DNA]</scope>
    <source>
        <strain evidence="2 3">IBT 24754</strain>
    </source>
</reference>
<dbReference type="EMBL" id="MSFN02000001">
    <property type="protein sequence ID" value="PTU23769.1"/>
    <property type="molecule type" value="Genomic_DNA"/>
</dbReference>
<proteinExistence type="predicted"/>
<dbReference type="VEuPathDB" id="FungiDB:P175DRAFT_0496903"/>
<feature type="compositionally biased region" description="Basic and acidic residues" evidence="1">
    <location>
        <begin position="1"/>
        <end position="40"/>
    </location>
</feature>